<protein>
    <recommendedName>
        <fullName evidence="2">Peptidase S1 domain-containing protein</fullName>
    </recommendedName>
</protein>
<reference evidence="3" key="1">
    <citation type="submission" date="2021-12" db="EMBL/GenBank/DDBJ databases">
        <authorList>
            <person name="King R."/>
        </authorList>
    </citation>
    <scope>NUCLEOTIDE SEQUENCE</scope>
</reference>
<dbReference type="Pfam" id="PF00089">
    <property type="entry name" value="Trypsin"/>
    <property type="match status" value="1"/>
</dbReference>
<evidence type="ECO:0000313" key="4">
    <source>
        <dbReference type="Proteomes" id="UP001153292"/>
    </source>
</evidence>
<dbReference type="SUPFAM" id="SSF50494">
    <property type="entry name" value="Trypsin-like serine proteases"/>
    <property type="match status" value="1"/>
</dbReference>
<dbReference type="EMBL" id="OU963918">
    <property type="protein sequence ID" value="CAH0403692.1"/>
    <property type="molecule type" value="Genomic_DNA"/>
</dbReference>
<dbReference type="InterPro" id="IPR001254">
    <property type="entry name" value="Trypsin_dom"/>
</dbReference>
<dbReference type="Gene3D" id="2.40.10.10">
    <property type="entry name" value="Trypsin-like serine proteases"/>
    <property type="match status" value="1"/>
</dbReference>
<evidence type="ECO:0000259" key="2">
    <source>
        <dbReference type="Pfam" id="PF00089"/>
    </source>
</evidence>
<keyword evidence="4" id="KW-1185">Reference proteome</keyword>
<feature type="chain" id="PRO_5046884715" description="Peptidase S1 domain-containing protein" evidence="1">
    <location>
        <begin position="19"/>
        <end position="321"/>
    </location>
</feature>
<proteinExistence type="predicted"/>
<accession>A0ABN8BAR6</accession>
<dbReference type="Proteomes" id="UP001153292">
    <property type="component" value="Chromosome 25"/>
</dbReference>
<evidence type="ECO:0000256" key="1">
    <source>
        <dbReference type="SAM" id="SignalP"/>
    </source>
</evidence>
<name>A0ABN8BAR6_CHISP</name>
<dbReference type="InterPro" id="IPR009003">
    <property type="entry name" value="Peptidase_S1_PA"/>
</dbReference>
<feature type="signal peptide" evidence="1">
    <location>
        <begin position="1"/>
        <end position="18"/>
    </location>
</feature>
<keyword evidence="1" id="KW-0732">Signal</keyword>
<evidence type="ECO:0000313" key="3">
    <source>
        <dbReference type="EMBL" id="CAH0403692.1"/>
    </source>
</evidence>
<sequence>MGVIIIIMLVTLESGCLGFVFELESLEAILFPRRNAEADADPGLIQTIFPNLINIEMDAPKALESNYPWIARVTHSSGYNPHVCTASCIHERIFITSASCIFSLKVNLTSVIYSDTIIPALAFVLAENTTKQLFDDIGFIVVKKEYEGDWSTIDIVNQNRSGEGFKWFADWKLPNTSGEYKVVGFATDKTLKENAARVPYHLHELDVIVDINLCSTILSVNGVKGFYTPCYHSCTLEEHQTNKKCDKYHGVEGGAVVDVKAQQLLGVATWSAATRKIILPVGFSVPNSKEFYENYECAMRIKNDETRVVRRPSHYQSLCSD</sequence>
<gene>
    <name evidence="3" type="ORF">CHILSU_LOCUS6974</name>
</gene>
<dbReference type="InterPro" id="IPR043504">
    <property type="entry name" value="Peptidase_S1_PA_chymotrypsin"/>
</dbReference>
<organism evidence="3 4">
    <name type="scientific">Chilo suppressalis</name>
    <name type="common">Asiatic rice borer moth</name>
    <dbReference type="NCBI Taxonomy" id="168631"/>
    <lineage>
        <taxon>Eukaryota</taxon>
        <taxon>Metazoa</taxon>
        <taxon>Ecdysozoa</taxon>
        <taxon>Arthropoda</taxon>
        <taxon>Hexapoda</taxon>
        <taxon>Insecta</taxon>
        <taxon>Pterygota</taxon>
        <taxon>Neoptera</taxon>
        <taxon>Endopterygota</taxon>
        <taxon>Lepidoptera</taxon>
        <taxon>Glossata</taxon>
        <taxon>Ditrysia</taxon>
        <taxon>Pyraloidea</taxon>
        <taxon>Crambidae</taxon>
        <taxon>Crambinae</taxon>
        <taxon>Chilo</taxon>
    </lineage>
</organism>
<feature type="domain" description="Peptidase S1" evidence="2">
    <location>
        <begin position="65"/>
        <end position="274"/>
    </location>
</feature>